<sequence>MCSLLGWSRCYSSGCCCRLNSNSLITLAPNTLQFVYLVGFHVRHTVRWALCRTCYDLVTSLRRTGAKAFLGLGGVGFKRRKGFALWFSRSG</sequence>
<dbReference type="InParanoid" id="A0A1J7I9T6"/>
<evidence type="ECO:0000313" key="2">
    <source>
        <dbReference type="Proteomes" id="UP000182658"/>
    </source>
</evidence>
<proteinExistence type="predicted"/>
<evidence type="ECO:0000313" key="1">
    <source>
        <dbReference type="EMBL" id="OIW24221.1"/>
    </source>
</evidence>
<organism evidence="1 2">
    <name type="scientific">Coniochaeta ligniaria NRRL 30616</name>
    <dbReference type="NCBI Taxonomy" id="1408157"/>
    <lineage>
        <taxon>Eukaryota</taxon>
        <taxon>Fungi</taxon>
        <taxon>Dikarya</taxon>
        <taxon>Ascomycota</taxon>
        <taxon>Pezizomycotina</taxon>
        <taxon>Sordariomycetes</taxon>
        <taxon>Sordariomycetidae</taxon>
        <taxon>Coniochaetales</taxon>
        <taxon>Coniochaetaceae</taxon>
        <taxon>Coniochaeta</taxon>
    </lineage>
</organism>
<keyword evidence="2" id="KW-1185">Reference proteome</keyword>
<protein>
    <submittedName>
        <fullName evidence="1">Uncharacterized protein</fullName>
    </submittedName>
</protein>
<name>A0A1J7I9T6_9PEZI</name>
<gene>
    <name evidence="1" type="ORF">CONLIGDRAFT_107832</name>
</gene>
<dbReference type="EMBL" id="KV875104">
    <property type="protein sequence ID" value="OIW24221.1"/>
    <property type="molecule type" value="Genomic_DNA"/>
</dbReference>
<reference evidence="1 2" key="1">
    <citation type="submission" date="2016-10" db="EMBL/GenBank/DDBJ databases">
        <title>Draft genome sequence of Coniochaeta ligniaria NRRL30616, a lignocellulolytic fungus for bioabatement of inhibitors in plant biomass hydrolysates.</title>
        <authorList>
            <consortium name="DOE Joint Genome Institute"/>
            <person name="Jimenez D.J."/>
            <person name="Hector R.E."/>
            <person name="Riley R."/>
            <person name="Sun H."/>
            <person name="Grigoriev I.V."/>
            <person name="Van Elsas J.D."/>
            <person name="Nichols N.N."/>
        </authorList>
    </citation>
    <scope>NUCLEOTIDE SEQUENCE [LARGE SCALE GENOMIC DNA]</scope>
    <source>
        <strain evidence="1 2">NRRL 30616</strain>
    </source>
</reference>
<accession>A0A1J7I9T6</accession>
<dbReference type="AlphaFoldDB" id="A0A1J7I9T6"/>
<dbReference type="Proteomes" id="UP000182658">
    <property type="component" value="Unassembled WGS sequence"/>
</dbReference>